<dbReference type="EMBL" id="AP025564">
    <property type="protein sequence ID" value="BDE95058.1"/>
    <property type="molecule type" value="Genomic_DNA"/>
</dbReference>
<feature type="compositionally biased region" description="Basic and acidic residues" evidence="1">
    <location>
        <begin position="83"/>
        <end position="96"/>
    </location>
</feature>
<sequence>MADDEQSGASSDLAASIADTEGGTGCGTKGDARGDVLMADAEGDLGGTPIADTEGDSSAADGEKGGIGLDDGRQGGASFASGGRRESREDAVGSVRDGDADVRNARIWLQLDKLRPPKLVEPRKRKKKDRHARTRVAFFRYSYYDIAFKYFVEQVLDADFVSLPEPTKRTLERGTLNSNDFVCAPFKHILGDFIDALESGADVIVQFAGPCRLGYYGELQESILRDMGYEFEMLNFATLTGKPLADYIGVCKKKVNPDLSVPHGVRGMLAVFKMIECLDEANDYYLANAGFEVEAGSFDRALSAYHGAMRAAVTERDIADAQRNGLEAMKALPTAKPVDPVRVGIVGEYFTAADATSNLGVERKLLTMGVELHRMLNMTNRNLRYNEKNLRAGISDYVKFDMGPTSSMTIAAAKRYVDGGFDGVVHLKSSGCTPEIDCVPVLQRISREASVPMLFLSYDSQTSDTGLDTRLEAFYDMIARRKKVLL</sequence>
<keyword evidence="3" id="KW-1185">Reference proteome</keyword>
<feature type="region of interest" description="Disordered" evidence="1">
    <location>
        <begin position="1"/>
        <end position="96"/>
    </location>
</feature>
<evidence type="ECO:0000313" key="3">
    <source>
        <dbReference type="Proteomes" id="UP001320544"/>
    </source>
</evidence>
<protein>
    <recommendedName>
        <fullName evidence="4">Nucleotide-binding protein (Sugar kinase/HSP70/actin superfamily)</fullName>
    </recommendedName>
</protein>
<evidence type="ECO:0000256" key="1">
    <source>
        <dbReference type="SAM" id="MobiDB-lite"/>
    </source>
</evidence>
<proteinExistence type="predicted"/>
<reference evidence="2 3" key="1">
    <citation type="submission" date="2022-01" db="EMBL/GenBank/DDBJ databases">
        <title>Novel bile acid biosynthetic pathways are enriched in the microbiome of centenarians.</title>
        <authorList>
            <person name="Sato Y."/>
            <person name="Atarashi K."/>
            <person name="Plichta R.D."/>
            <person name="Arai Y."/>
            <person name="Sasajima S."/>
            <person name="Kearney M.S."/>
            <person name="Suda W."/>
            <person name="Takeshita K."/>
            <person name="Sasaki T."/>
            <person name="Okamoto S."/>
            <person name="Skelly N.A."/>
            <person name="Okamura Y."/>
            <person name="Vlamakis H."/>
            <person name="Li Y."/>
            <person name="Tanoue T."/>
            <person name="Takei H."/>
            <person name="Nittono H."/>
            <person name="Narushima S."/>
            <person name="Irie J."/>
            <person name="Itoh H."/>
            <person name="Moriya K."/>
            <person name="Sugiura Y."/>
            <person name="Suematsu M."/>
            <person name="Moritoki N."/>
            <person name="Shibata S."/>
            <person name="Littman R.D."/>
            <person name="Fischbach A.M."/>
            <person name="Uwamino Y."/>
            <person name="Inoue T."/>
            <person name="Honda A."/>
            <person name="Hattori M."/>
            <person name="Murai T."/>
            <person name="Xavier J.R."/>
            <person name="Hirose N."/>
            <person name="Honda K."/>
        </authorList>
    </citation>
    <scope>NUCLEOTIDE SEQUENCE [LARGE SCALE GENOMIC DNA]</scope>
    <source>
        <strain evidence="2 3">CE91-St30</strain>
    </source>
</reference>
<dbReference type="Gene3D" id="3.40.50.11900">
    <property type="match status" value="1"/>
</dbReference>
<dbReference type="Proteomes" id="UP001320544">
    <property type="component" value="Chromosome"/>
</dbReference>
<name>A0ABM7WFS5_9ACTN</name>
<gene>
    <name evidence="2" type="ORF">CE91St30_03910</name>
</gene>
<dbReference type="InterPro" id="IPR051805">
    <property type="entry name" value="Dehydratase_Activator_Redct"/>
</dbReference>
<evidence type="ECO:0008006" key="4">
    <source>
        <dbReference type="Google" id="ProtNLM"/>
    </source>
</evidence>
<dbReference type="RefSeq" id="WP_244411551.1">
    <property type="nucleotide sequence ID" value="NZ_AP025564.1"/>
</dbReference>
<organism evidence="2 3">
    <name type="scientific">Raoultibacter timonensis</name>
    <dbReference type="NCBI Taxonomy" id="1907662"/>
    <lineage>
        <taxon>Bacteria</taxon>
        <taxon>Bacillati</taxon>
        <taxon>Actinomycetota</taxon>
        <taxon>Coriobacteriia</taxon>
        <taxon>Eggerthellales</taxon>
        <taxon>Eggerthellaceae</taxon>
        <taxon>Raoultibacter</taxon>
    </lineage>
</organism>
<dbReference type="PANTHER" id="PTHR32329:SF2">
    <property type="entry name" value="BIFUNCTIONAL PROTEIN [INCLUDES 2-HYDROXYACYL-COA DEHYDRATASE (N-TER) AND ITS ACTIVATOR DOMAIN (C_TERM)"/>
    <property type="match status" value="1"/>
</dbReference>
<evidence type="ECO:0000313" key="2">
    <source>
        <dbReference type="EMBL" id="BDE95058.1"/>
    </source>
</evidence>
<dbReference type="PANTHER" id="PTHR32329">
    <property type="entry name" value="BIFUNCTIONAL PROTEIN [INCLUDES 2-HYDROXYACYL-COA DEHYDRATASE (N-TER) AND ITS ACTIVATOR DOMAIN (C_TERM)-RELATED"/>
    <property type="match status" value="1"/>
</dbReference>
<accession>A0ABM7WFS5</accession>